<dbReference type="InterPro" id="IPR001584">
    <property type="entry name" value="Integrase_cat-core"/>
</dbReference>
<dbReference type="PANTHER" id="PTHR37984">
    <property type="entry name" value="PROTEIN CBG26694"/>
    <property type="match status" value="1"/>
</dbReference>
<dbReference type="Proteomes" id="UP000481153">
    <property type="component" value="Unassembled WGS sequence"/>
</dbReference>
<dbReference type="InterPro" id="IPR012337">
    <property type="entry name" value="RNaseH-like_sf"/>
</dbReference>
<dbReference type="SUPFAM" id="SSF53098">
    <property type="entry name" value="Ribonuclease H-like"/>
    <property type="match status" value="1"/>
</dbReference>
<dbReference type="GO" id="GO:0015074">
    <property type="term" value="P:DNA integration"/>
    <property type="evidence" value="ECO:0007669"/>
    <property type="project" value="InterPro"/>
</dbReference>
<protein>
    <recommendedName>
        <fullName evidence="1">Integrase catalytic domain-containing protein</fullName>
    </recommendedName>
</protein>
<dbReference type="InterPro" id="IPR050951">
    <property type="entry name" value="Retrovirus_Pol_polyprotein"/>
</dbReference>
<dbReference type="GO" id="GO:0003676">
    <property type="term" value="F:nucleic acid binding"/>
    <property type="evidence" value="ECO:0007669"/>
    <property type="project" value="InterPro"/>
</dbReference>
<dbReference type="Gene3D" id="3.30.420.10">
    <property type="entry name" value="Ribonuclease H-like superfamily/Ribonuclease H"/>
    <property type="match status" value="1"/>
</dbReference>
<reference evidence="2 3" key="1">
    <citation type="submission" date="2019-07" db="EMBL/GenBank/DDBJ databases">
        <title>Genomics analysis of Aphanomyces spp. identifies a new class of oomycete effector associated with host adaptation.</title>
        <authorList>
            <person name="Gaulin E."/>
        </authorList>
    </citation>
    <scope>NUCLEOTIDE SEQUENCE [LARGE SCALE GENOMIC DNA]</scope>
    <source>
        <strain evidence="2 3">ATCC 201684</strain>
    </source>
</reference>
<dbReference type="PROSITE" id="PS50994">
    <property type="entry name" value="INTEGRASE"/>
    <property type="match status" value="1"/>
</dbReference>
<dbReference type="VEuPathDB" id="FungiDB:AeMF1_006535"/>
<name>A0A6G0W5S9_9STRA</name>
<evidence type="ECO:0000259" key="1">
    <source>
        <dbReference type="PROSITE" id="PS50994"/>
    </source>
</evidence>
<organism evidence="2 3">
    <name type="scientific">Aphanomyces euteiches</name>
    <dbReference type="NCBI Taxonomy" id="100861"/>
    <lineage>
        <taxon>Eukaryota</taxon>
        <taxon>Sar</taxon>
        <taxon>Stramenopiles</taxon>
        <taxon>Oomycota</taxon>
        <taxon>Saprolegniomycetes</taxon>
        <taxon>Saprolegniales</taxon>
        <taxon>Verrucalvaceae</taxon>
        <taxon>Aphanomyces</taxon>
    </lineage>
</organism>
<dbReference type="AlphaFoldDB" id="A0A6G0W5S9"/>
<sequence length="174" mass="19098">MPTATNGWQKILVIKDDMSGFVRLCPSETSDAAATAKGLLDWFTTFGYVHTWVSDSGSHFKNEVIDKLRKAAGAHHHITTAYCPWANGTVEVVSRLILRAVKTLTSELKLRSTDWHLVLALVQGALNHMPSDRLNGVAPVTAFTGLPAMTPLSAFVNPITKEVTDIDWLDEARL</sequence>
<feature type="domain" description="Integrase catalytic" evidence="1">
    <location>
        <begin position="1"/>
        <end position="147"/>
    </location>
</feature>
<dbReference type="PANTHER" id="PTHR37984:SF12">
    <property type="entry name" value="RIBONUCLEASE H"/>
    <property type="match status" value="1"/>
</dbReference>
<gene>
    <name evidence="2" type="ORF">Ae201684_018886</name>
</gene>
<proteinExistence type="predicted"/>
<accession>A0A6G0W5S9</accession>
<evidence type="ECO:0000313" key="3">
    <source>
        <dbReference type="Proteomes" id="UP000481153"/>
    </source>
</evidence>
<keyword evidence="3" id="KW-1185">Reference proteome</keyword>
<dbReference type="InterPro" id="IPR036397">
    <property type="entry name" value="RNaseH_sf"/>
</dbReference>
<comment type="caution">
    <text evidence="2">The sequence shown here is derived from an EMBL/GenBank/DDBJ whole genome shotgun (WGS) entry which is preliminary data.</text>
</comment>
<dbReference type="EMBL" id="VJMJ01000363">
    <property type="protein sequence ID" value="KAF0721820.1"/>
    <property type="molecule type" value="Genomic_DNA"/>
</dbReference>
<evidence type="ECO:0000313" key="2">
    <source>
        <dbReference type="EMBL" id="KAF0721820.1"/>
    </source>
</evidence>